<dbReference type="InterPro" id="IPR018640">
    <property type="entry name" value="DUF2063"/>
</dbReference>
<protein>
    <submittedName>
        <fullName evidence="2">DNA-binding domain-containing protein</fullName>
    </submittedName>
</protein>
<dbReference type="GO" id="GO:0003677">
    <property type="term" value="F:DNA binding"/>
    <property type="evidence" value="ECO:0007669"/>
    <property type="project" value="UniProtKB-KW"/>
</dbReference>
<evidence type="ECO:0000313" key="3">
    <source>
        <dbReference type="Proteomes" id="UP000603602"/>
    </source>
</evidence>
<gene>
    <name evidence="2" type="ORF">IFO67_04665</name>
</gene>
<accession>A0ABR9B7J5</accession>
<dbReference type="Pfam" id="PF09836">
    <property type="entry name" value="DUF2063"/>
    <property type="match status" value="1"/>
</dbReference>
<comment type="caution">
    <text evidence="2">The sequence shown here is derived from an EMBL/GenBank/DDBJ whole genome shotgun (WGS) entry which is preliminary data.</text>
</comment>
<evidence type="ECO:0000313" key="2">
    <source>
        <dbReference type="EMBL" id="MBD8502166.1"/>
    </source>
</evidence>
<keyword evidence="3" id="KW-1185">Reference proteome</keyword>
<organism evidence="2 3">
    <name type="scientific">Thauera sedimentorum</name>
    <dbReference type="NCBI Taxonomy" id="2767595"/>
    <lineage>
        <taxon>Bacteria</taxon>
        <taxon>Pseudomonadati</taxon>
        <taxon>Pseudomonadota</taxon>
        <taxon>Betaproteobacteria</taxon>
        <taxon>Rhodocyclales</taxon>
        <taxon>Zoogloeaceae</taxon>
        <taxon>Thauera</taxon>
    </lineage>
</organism>
<reference evidence="3" key="1">
    <citation type="submission" date="2023-07" db="EMBL/GenBank/DDBJ databases">
        <title>Thauera sp. CAU 1555 isolated from sand of Yaerae Beach.</title>
        <authorList>
            <person name="Kim W."/>
        </authorList>
    </citation>
    <scope>NUCLEOTIDE SEQUENCE [LARGE SCALE GENOMIC DNA]</scope>
    <source>
        <strain evidence="3">CAU 1555</strain>
    </source>
</reference>
<keyword evidence="2" id="KW-0238">DNA-binding</keyword>
<proteinExistence type="predicted"/>
<dbReference type="InterPro" id="IPR044922">
    <property type="entry name" value="DUF2063_N_sf"/>
</dbReference>
<dbReference type="RefSeq" id="WP_187716961.1">
    <property type="nucleotide sequence ID" value="NZ_JACTAH010000001.1"/>
</dbReference>
<name>A0ABR9B7J5_9RHOO</name>
<evidence type="ECO:0000259" key="1">
    <source>
        <dbReference type="Pfam" id="PF09836"/>
    </source>
</evidence>
<dbReference type="Proteomes" id="UP000603602">
    <property type="component" value="Unassembled WGS sequence"/>
</dbReference>
<sequence>MSGQAGFAAALLDAGLPCPDGLVAWNGSDPARRFAVYRNNVVVSLVDALAEAFPVVHALVGGEFFRAMAQVFVTTRPPRSRLLAFYGEGFADFVAAFPPAAELPWLADVARLEMLRVRAYHAADAEALPQAAIGALLADPARLPGAGFGLHPALGVLRSAHAVVDLWAAHQVDAPDLSGLDPARPQAALVMREQDAVTVTEIPVPAAAFVECLQTGANLGEALDACSAHGGFDPAAALGALLRAQAIVSIREGDKDHE</sequence>
<dbReference type="EMBL" id="JACYTO010000001">
    <property type="protein sequence ID" value="MBD8502166.1"/>
    <property type="molecule type" value="Genomic_DNA"/>
</dbReference>
<feature type="domain" description="Putative DNA-binding" evidence="1">
    <location>
        <begin position="4"/>
        <end position="94"/>
    </location>
</feature>
<dbReference type="Gene3D" id="1.10.150.690">
    <property type="entry name" value="DUF2063"/>
    <property type="match status" value="1"/>
</dbReference>